<keyword evidence="3" id="KW-1185">Reference proteome</keyword>
<evidence type="ECO:0000313" key="3">
    <source>
        <dbReference type="Proteomes" id="UP001172457"/>
    </source>
</evidence>
<dbReference type="Proteomes" id="UP001172457">
    <property type="component" value="Chromosome 4"/>
</dbReference>
<organism evidence="2 3">
    <name type="scientific">Centaurea solstitialis</name>
    <name type="common">yellow star-thistle</name>
    <dbReference type="NCBI Taxonomy" id="347529"/>
    <lineage>
        <taxon>Eukaryota</taxon>
        <taxon>Viridiplantae</taxon>
        <taxon>Streptophyta</taxon>
        <taxon>Embryophyta</taxon>
        <taxon>Tracheophyta</taxon>
        <taxon>Spermatophyta</taxon>
        <taxon>Magnoliopsida</taxon>
        <taxon>eudicotyledons</taxon>
        <taxon>Gunneridae</taxon>
        <taxon>Pentapetalae</taxon>
        <taxon>asterids</taxon>
        <taxon>campanulids</taxon>
        <taxon>Asterales</taxon>
        <taxon>Asteraceae</taxon>
        <taxon>Carduoideae</taxon>
        <taxon>Cardueae</taxon>
        <taxon>Centaureinae</taxon>
        <taxon>Centaurea</taxon>
    </lineage>
</organism>
<accession>A0AA38WHW8</accession>
<feature type="compositionally biased region" description="Basic and acidic residues" evidence="1">
    <location>
        <begin position="154"/>
        <end position="220"/>
    </location>
</feature>
<proteinExistence type="predicted"/>
<protein>
    <recommendedName>
        <fullName evidence="4">CCHC-type domain-containing protein</fullName>
    </recommendedName>
</protein>
<feature type="region of interest" description="Disordered" evidence="1">
    <location>
        <begin position="141"/>
        <end position="221"/>
    </location>
</feature>
<gene>
    <name evidence="2" type="ORF">OSB04_016905</name>
</gene>
<dbReference type="EMBL" id="JARYMX010000004">
    <property type="protein sequence ID" value="KAJ9552860.1"/>
    <property type="molecule type" value="Genomic_DNA"/>
</dbReference>
<sequence>MESLYHRPVKYYTEIPAIPDGNPPDNPKFIHVLVVMLKINIQFINSLRSEWRRFASNIQQNCDRDDLDIHELFELLNHNQDEVLEILGTGKKADKCEDGYDIPSDVAEKGTESDEEMNGMKKVLALITRSMTKRNARMPMTSNSHCYISGGRYQTRDHYDSRDRNDTRRYDEQRRYDDQRRYKNPAEPRRFEQGGRADYHKLEEKAKPEDKGKEVKKEDAGPMCFKSGKLGHFARNCTNHCSSRFKF</sequence>
<evidence type="ECO:0008006" key="4">
    <source>
        <dbReference type="Google" id="ProtNLM"/>
    </source>
</evidence>
<reference evidence="2" key="1">
    <citation type="submission" date="2023-03" db="EMBL/GenBank/DDBJ databases">
        <title>Chromosome-scale reference genome and RAD-based genetic map of yellow starthistle (Centaurea solstitialis) reveal putative structural variation and QTLs associated with invader traits.</title>
        <authorList>
            <person name="Reatini B."/>
            <person name="Cang F.A."/>
            <person name="Jiang Q."/>
            <person name="Mckibben M.T.W."/>
            <person name="Barker M.S."/>
            <person name="Rieseberg L.H."/>
            <person name="Dlugosch K.M."/>
        </authorList>
    </citation>
    <scope>NUCLEOTIDE SEQUENCE</scope>
    <source>
        <strain evidence="2">CAN-66</strain>
        <tissue evidence="2">Leaf</tissue>
    </source>
</reference>
<dbReference type="AlphaFoldDB" id="A0AA38WHW8"/>
<evidence type="ECO:0000313" key="2">
    <source>
        <dbReference type="EMBL" id="KAJ9552860.1"/>
    </source>
</evidence>
<name>A0AA38WHW8_9ASTR</name>
<evidence type="ECO:0000256" key="1">
    <source>
        <dbReference type="SAM" id="MobiDB-lite"/>
    </source>
</evidence>
<comment type="caution">
    <text evidence="2">The sequence shown here is derived from an EMBL/GenBank/DDBJ whole genome shotgun (WGS) entry which is preliminary data.</text>
</comment>